<dbReference type="FunFam" id="3.30.300.30:FF:000008">
    <property type="entry name" value="2,3-dihydroxybenzoate-AMP ligase"/>
    <property type="match status" value="1"/>
</dbReference>
<feature type="domain" description="AMP-binding enzyme C-terminal" evidence="4">
    <location>
        <begin position="423"/>
        <end position="499"/>
    </location>
</feature>
<evidence type="ECO:0000313" key="5">
    <source>
        <dbReference type="EMBL" id="PXY16714.1"/>
    </source>
</evidence>
<dbReference type="OrthoDB" id="9803968at2"/>
<dbReference type="InterPro" id="IPR042099">
    <property type="entry name" value="ANL_N_sf"/>
</dbReference>
<evidence type="ECO:0000256" key="2">
    <source>
        <dbReference type="ARBA" id="ARBA00022598"/>
    </source>
</evidence>
<evidence type="ECO:0000313" key="6">
    <source>
        <dbReference type="Proteomes" id="UP000247892"/>
    </source>
</evidence>
<evidence type="ECO:0000259" key="3">
    <source>
        <dbReference type="Pfam" id="PF00501"/>
    </source>
</evidence>
<comment type="caution">
    <text evidence="5">The sequence shown here is derived from an EMBL/GenBank/DDBJ whole genome shotgun (WGS) entry which is preliminary data.</text>
</comment>
<reference evidence="5 6" key="1">
    <citation type="submission" date="2016-07" db="EMBL/GenBank/DDBJ databases">
        <title>Draft genome sequence of Prauserella sp. YIM 121212, isolated from alkaline soil.</title>
        <authorList>
            <person name="Ruckert C."/>
            <person name="Albersmeier A."/>
            <person name="Jiang C.-L."/>
            <person name="Jiang Y."/>
            <person name="Kalinowski J."/>
            <person name="Schneider O."/>
            <person name="Winkler A."/>
            <person name="Zotchev S.B."/>
        </authorList>
    </citation>
    <scope>NUCLEOTIDE SEQUENCE [LARGE SCALE GENOMIC DNA]</scope>
    <source>
        <strain evidence="5 6">YIM 121212</strain>
    </source>
</reference>
<dbReference type="PANTHER" id="PTHR43767">
    <property type="entry name" value="LONG-CHAIN-FATTY-ACID--COA LIGASE"/>
    <property type="match status" value="1"/>
</dbReference>
<sequence length="518" mass="57363">MAQLVHEFVGSSVRRFGPRPALVDARGTLTYQEMWDRSRRLASALRGLGVQRGDRVVALMHNRNEWVEVDNAVAMIGAVRGRLNARDSVREFAWVLNDLRPSVVVAGEEFTGQIQGIIESGKAPSARVVGLGDKGDYEKLIAESAPFDAEPFGDDERYLIFHTSGTTGNYKGAVYLHRHWVNIYRNILATMMNDVGPDSALLHVGPLSHQSGILTVPALYHGARSVMMSHFDPVAFFDVVERERITHMILAPAIINALAHHPQARSRDVSSLRRIYYSGSPIAPSVLRTAMEVFGPIFFQGYGSTEGGTIYNTIMFPDEHVDALEHHPERLASCGRPAPFFDVKIAGDDGRDVGVGEIGELWVRGDAVSVEYWNQPEATAQAYVDGWFRMGDLATRDDEGYITIVDRKNDMIISGGLNVYPREVEDVIAAHPDVNEVAVIGIPHDKWGEAVHACVSLRPGASLTLEQLQQHCRDSGLATYKKPLSLEQVEEIPKTAVGKVFRRALRDKHWEGQGRRVG</sequence>
<dbReference type="Gene3D" id="3.30.300.30">
    <property type="match status" value="1"/>
</dbReference>
<evidence type="ECO:0008006" key="7">
    <source>
        <dbReference type="Google" id="ProtNLM"/>
    </source>
</evidence>
<evidence type="ECO:0000256" key="1">
    <source>
        <dbReference type="ARBA" id="ARBA00006432"/>
    </source>
</evidence>
<keyword evidence="6" id="KW-1185">Reference proteome</keyword>
<dbReference type="InterPro" id="IPR050237">
    <property type="entry name" value="ATP-dep_AMP-bd_enzyme"/>
</dbReference>
<dbReference type="SUPFAM" id="SSF56801">
    <property type="entry name" value="Acetyl-CoA synthetase-like"/>
    <property type="match status" value="1"/>
</dbReference>
<dbReference type="InterPro" id="IPR025110">
    <property type="entry name" value="AMP-bd_C"/>
</dbReference>
<name>A0A318L8G6_9PSEU</name>
<evidence type="ECO:0000259" key="4">
    <source>
        <dbReference type="Pfam" id="PF13193"/>
    </source>
</evidence>
<feature type="domain" description="AMP-dependent synthetase/ligase" evidence="3">
    <location>
        <begin position="12"/>
        <end position="373"/>
    </location>
</feature>
<protein>
    <recommendedName>
        <fullName evidence="7">AMP-dependent synthetase</fullName>
    </recommendedName>
</protein>
<accession>A0A318L8G6</accession>
<dbReference type="Pfam" id="PF13193">
    <property type="entry name" value="AMP-binding_C"/>
    <property type="match status" value="1"/>
</dbReference>
<dbReference type="InterPro" id="IPR045851">
    <property type="entry name" value="AMP-bd_C_sf"/>
</dbReference>
<keyword evidence="2" id="KW-0436">Ligase</keyword>
<dbReference type="InterPro" id="IPR000873">
    <property type="entry name" value="AMP-dep_synth/lig_dom"/>
</dbReference>
<dbReference type="GO" id="GO:0016877">
    <property type="term" value="F:ligase activity, forming carbon-sulfur bonds"/>
    <property type="evidence" value="ECO:0007669"/>
    <property type="project" value="UniProtKB-ARBA"/>
</dbReference>
<dbReference type="EMBL" id="MASU01000036">
    <property type="protein sequence ID" value="PXY16714.1"/>
    <property type="molecule type" value="Genomic_DNA"/>
</dbReference>
<organism evidence="5 6">
    <name type="scientific">Prauserella flavalba</name>
    <dbReference type="NCBI Taxonomy" id="1477506"/>
    <lineage>
        <taxon>Bacteria</taxon>
        <taxon>Bacillati</taxon>
        <taxon>Actinomycetota</taxon>
        <taxon>Actinomycetes</taxon>
        <taxon>Pseudonocardiales</taxon>
        <taxon>Pseudonocardiaceae</taxon>
        <taxon>Prauserella</taxon>
    </lineage>
</organism>
<dbReference type="Gene3D" id="3.40.50.12780">
    <property type="entry name" value="N-terminal domain of ligase-like"/>
    <property type="match status" value="1"/>
</dbReference>
<dbReference type="Proteomes" id="UP000247892">
    <property type="component" value="Unassembled WGS sequence"/>
</dbReference>
<dbReference type="AlphaFoldDB" id="A0A318L8G6"/>
<dbReference type="Pfam" id="PF00501">
    <property type="entry name" value="AMP-binding"/>
    <property type="match status" value="1"/>
</dbReference>
<proteinExistence type="inferred from homology"/>
<dbReference type="PANTHER" id="PTHR43767:SF7">
    <property type="entry name" value="MEDIUM_LONG-CHAIN-FATTY-ACID--COA LIGASE FADD8"/>
    <property type="match status" value="1"/>
</dbReference>
<dbReference type="RefSeq" id="WP_110344190.1">
    <property type="nucleotide sequence ID" value="NZ_MASU01000036.1"/>
</dbReference>
<gene>
    <name evidence="5" type="ORF">BA062_38635</name>
</gene>
<comment type="similarity">
    <text evidence="1">Belongs to the ATP-dependent AMP-binding enzyme family.</text>
</comment>